<dbReference type="GO" id="GO:0003677">
    <property type="term" value="F:DNA binding"/>
    <property type="evidence" value="ECO:0007669"/>
    <property type="project" value="InterPro"/>
</dbReference>
<gene>
    <name evidence="3" type="ORF">IAA31_01050</name>
</gene>
<feature type="compositionally biased region" description="Polar residues" evidence="1">
    <location>
        <begin position="294"/>
        <end position="304"/>
    </location>
</feature>
<evidence type="ECO:0000313" key="3">
    <source>
        <dbReference type="EMBL" id="MBU3826070.1"/>
    </source>
</evidence>
<name>A0A9E2NRP1_9GAMM</name>
<feature type="region of interest" description="Disordered" evidence="1">
    <location>
        <begin position="1"/>
        <end position="34"/>
    </location>
</feature>
<feature type="domain" description="HTH cro/C1-type" evidence="2">
    <location>
        <begin position="331"/>
        <end position="363"/>
    </location>
</feature>
<evidence type="ECO:0000259" key="2">
    <source>
        <dbReference type="PROSITE" id="PS50943"/>
    </source>
</evidence>
<organism evidence="3 4">
    <name type="scientific">Candidatus Anaerobiospirillum merdipullorum</name>
    <dbReference type="NCBI Taxonomy" id="2838450"/>
    <lineage>
        <taxon>Bacteria</taxon>
        <taxon>Pseudomonadati</taxon>
        <taxon>Pseudomonadota</taxon>
        <taxon>Gammaproteobacteria</taxon>
        <taxon>Aeromonadales</taxon>
        <taxon>Succinivibrionaceae</taxon>
        <taxon>Anaerobiospirillum</taxon>
    </lineage>
</organism>
<feature type="non-terminal residue" evidence="3">
    <location>
        <position position="1"/>
    </location>
</feature>
<dbReference type="PROSITE" id="PS50943">
    <property type="entry name" value="HTH_CROC1"/>
    <property type="match status" value="1"/>
</dbReference>
<proteinExistence type="predicted"/>
<dbReference type="InterPro" id="IPR001387">
    <property type="entry name" value="Cro/C1-type_HTH"/>
</dbReference>
<feature type="region of interest" description="Disordered" evidence="1">
    <location>
        <begin position="264"/>
        <end position="311"/>
    </location>
</feature>
<dbReference type="Proteomes" id="UP000824150">
    <property type="component" value="Unassembled WGS sequence"/>
</dbReference>
<feature type="region of interest" description="Disordered" evidence="1">
    <location>
        <begin position="535"/>
        <end position="581"/>
    </location>
</feature>
<dbReference type="PANTHER" id="PTHR34475">
    <property type="match status" value="1"/>
</dbReference>
<dbReference type="InterPro" id="IPR050400">
    <property type="entry name" value="Bact_Cytoskel_RodZ"/>
</dbReference>
<feature type="compositionally biased region" description="Polar residues" evidence="1">
    <location>
        <begin position="266"/>
        <end position="285"/>
    </location>
</feature>
<dbReference type="AlphaFoldDB" id="A0A9E2NRP1"/>
<dbReference type="InterPro" id="IPR010982">
    <property type="entry name" value="Lambda_DNA-bd_dom_sf"/>
</dbReference>
<sequence length="734" mass="76906">IIMSDKYNAGSGRLPQGLRSSGKRDDFQPRFNTDNVNATRAPAQKTENVASAQHNLYATAMANAQKAGAPAGNSASAKKDSAQANNTRLNAAQLAAQNAGFEFEIDYATHTLRPHPVKAPVARPAPVQASPQAPTQAFQSSDFNLAEGRARLGIEKAAALGGATDPAGAISTPTGATMERKRASAQASLTNFSPRDDGLAVNDKTKIPDLGPADEGMPQHLKQVALEATHANPIMQNRLAARAEALAHVHGQQATLSDIAKKSAGGISSQGTTSANLKGTQTSVGSAPAKEGSVGSTASTNNMQGVDDPDLIPIKTSLSDEEVPNQPGAILRHAREMLGLSQREIAMRLKLQVNSISDIEHDRLNQPTAAAFARGHIANYARLVNIDPKVVVALYDENVAALKTQAAINTQRLDKRQPRRNSHAKRYVYGAIFLAIVAGLGINYIYTSTPDEEPVSETLVLSSPASADTAEVSGELNTQASGSLNVAGSESNQTPAVVEKPVDLNTLRAQQQAEALGTNELTEEDLPPRITVDTTAPLLTTEAPTREPVAQEANPQPKAVTHAASPTTAAPAPTNTTVNESVSEVANAQPKPAPSPAPVEQATPVANNRAPAAVIVDNQQNGTEGSLTLQEPAPALSGNLQDVSSRVSVRNRDGLASLNSASIAIRGKVFLRITDSRGKVLASGNYDTGDNVRVTGIPPIKVEVTDSSRINISYMGGTLVVPAARQVSFTLPQR</sequence>
<accession>A0A9E2NRP1</accession>
<reference evidence="3" key="1">
    <citation type="journal article" date="2021" name="PeerJ">
        <title>Extensive microbial diversity within the chicken gut microbiome revealed by metagenomics and culture.</title>
        <authorList>
            <person name="Gilroy R."/>
            <person name="Ravi A."/>
            <person name="Getino M."/>
            <person name="Pursley I."/>
            <person name="Horton D.L."/>
            <person name="Alikhan N.F."/>
            <person name="Baker D."/>
            <person name="Gharbi K."/>
            <person name="Hall N."/>
            <person name="Watson M."/>
            <person name="Adriaenssens E.M."/>
            <person name="Foster-Nyarko E."/>
            <person name="Jarju S."/>
            <person name="Secka A."/>
            <person name="Antonio M."/>
            <person name="Oren A."/>
            <person name="Chaudhuri R.R."/>
            <person name="La Ragione R."/>
            <person name="Hildebrand F."/>
            <person name="Pallen M.J."/>
        </authorList>
    </citation>
    <scope>NUCLEOTIDE SEQUENCE</scope>
    <source>
        <strain evidence="3">687</strain>
    </source>
</reference>
<evidence type="ECO:0000313" key="4">
    <source>
        <dbReference type="Proteomes" id="UP000824150"/>
    </source>
</evidence>
<comment type="caution">
    <text evidence="3">The sequence shown here is derived from an EMBL/GenBank/DDBJ whole genome shotgun (WGS) entry which is preliminary data.</text>
</comment>
<dbReference type="CDD" id="cd00093">
    <property type="entry name" value="HTH_XRE"/>
    <property type="match status" value="1"/>
</dbReference>
<evidence type="ECO:0000256" key="1">
    <source>
        <dbReference type="SAM" id="MobiDB-lite"/>
    </source>
</evidence>
<reference evidence="3" key="2">
    <citation type="submission" date="2021-04" db="EMBL/GenBank/DDBJ databases">
        <authorList>
            <person name="Gilroy R."/>
        </authorList>
    </citation>
    <scope>NUCLEOTIDE SEQUENCE</scope>
    <source>
        <strain evidence="3">687</strain>
    </source>
</reference>
<dbReference type="Pfam" id="PF13413">
    <property type="entry name" value="HTH_25"/>
    <property type="match status" value="1"/>
</dbReference>
<dbReference type="Gene3D" id="1.10.260.40">
    <property type="entry name" value="lambda repressor-like DNA-binding domains"/>
    <property type="match status" value="1"/>
</dbReference>
<dbReference type="EMBL" id="JAHLFG010000010">
    <property type="protein sequence ID" value="MBU3826070.1"/>
    <property type="molecule type" value="Genomic_DNA"/>
</dbReference>
<dbReference type="PANTHER" id="PTHR34475:SF1">
    <property type="entry name" value="CYTOSKELETON PROTEIN RODZ"/>
    <property type="match status" value="1"/>
</dbReference>
<dbReference type="InterPro" id="IPR025194">
    <property type="entry name" value="RodZ-like_C"/>
</dbReference>
<dbReference type="SUPFAM" id="SSF47413">
    <property type="entry name" value="lambda repressor-like DNA-binding domains"/>
    <property type="match status" value="1"/>
</dbReference>
<feature type="compositionally biased region" description="Low complexity" evidence="1">
    <location>
        <begin position="559"/>
        <end position="577"/>
    </location>
</feature>
<protein>
    <submittedName>
        <fullName evidence="3">Helix-turn-helix domain-containing protein</fullName>
    </submittedName>
</protein>
<dbReference type="Pfam" id="PF13464">
    <property type="entry name" value="RodZ_C"/>
    <property type="match status" value="1"/>
</dbReference>